<dbReference type="InterPro" id="IPR051094">
    <property type="entry name" value="Diverse_Catalytic_Enzymes"/>
</dbReference>
<dbReference type="InterPro" id="IPR003607">
    <property type="entry name" value="HD/PDEase_dom"/>
</dbReference>
<organism evidence="2">
    <name type="scientific">candidate division WOR-3 bacterium</name>
    <dbReference type="NCBI Taxonomy" id="2052148"/>
    <lineage>
        <taxon>Bacteria</taxon>
        <taxon>Bacteria division WOR-3</taxon>
    </lineage>
</organism>
<feature type="domain" description="HD" evidence="1">
    <location>
        <begin position="4"/>
        <end position="97"/>
    </location>
</feature>
<dbReference type="PANTHER" id="PTHR35795">
    <property type="entry name" value="SLR1885 PROTEIN"/>
    <property type="match status" value="1"/>
</dbReference>
<dbReference type="Pfam" id="PF01966">
    <property type="entry name" value="HD"/>
    <property type="match status" value="1"/>
</dbReference>
<dbReference type="InterPro" id="IPR006674">
    <property type="entry name" value="HD_domain"/>
</dbReference>
<dbReference type="SUPFAM" id="SSF109604">
    <property type="entry name" value="HD-domain/PDEase-like"/>
    <property type="match status" value="1"/>
</dbReference>
<dbReference type="PROSITE" id="PS51831">
    <property type="entry name" value="HD"/>
    <property type="match status" value="1"/>
</dbReference>
<sequence length="188" mass="20718">GQNVLQHSKEVAYLAGIMAGELGLDPQIAKRAGLLHDIGKAVPQEYEGTHASIGAELAQRYGEDPIIVNAIEAHHEDVEPISPYAVIVQAADAISGSRPGARRETLEAYIKRLEKLEEIAKQYDGVGKVFAMQAGREIRIIVEPDKVDDEHTEDLAEDIARQIEKEVKYPGQIKVTVIRETRAVEYAK</sequence>
<reference evidence="2" key="1">
    <citation type="journal article" date="2020" name="mSystems">
        <title>Genome- and Community-Level Interaction Insights into Carbon Utilization and Element Cycling Functions of Hydrothermarchaeota in Hydrothermal Sediment.</title>
        <authorList>
            <person name="Zhou Z."/>
            <person name="Liu Y."/>
            <person name="Xu W."/>
            <person name="Pan J."/>
            <person name="Luo Z.H."/>
            <person name="Li M."/>
        </authorList>
    </citation>
    <scope>NUCLEOTIDE SEQUENCE [LARGE SCALE GENOMIC DNA]</scope>
    <source>
        <strain evidence="2">HyVt-102</strain>
    </source>
</reference>
<dbReference type="EMBL" id="DQWE01000201">
    <property type="protein sequence ID" value="HDI82977.1"/>
    <property type="molecule type" value="Genomic_DNA"/>
</dbReference>
<dbReference type="SMART" id="SM00471">
    <property type="entry name" value="HDc"/>
    <property type="match status" value="1"/>
</dbReference>
<accession>A0A7C0VB00</accession>
<dbReference type="AlphaFoldDB" id="A0A7C0VB00"/>
<name>A0A7C0VB00_UNCW3</name>
<dbReference type="InterPro" id="IPR006675">
    <property type="entry name" value="HDIG_dom"/>
</dbReference>
<dbReference type="CDD" id="cd00077">
    <property type="entry name" value="HDc"/>
    <property type="match status" value="1"/>
</dbReference>
<dbReference type="NCBIfam" id="TIGR00277">
    <property type="entry name" value="HDIG"/>
    <property type="match status" value="1"/>
</dbReference>
<dbReference type="PANTHER" id="PTHR35795:SF1">
    <property type="entry name" value="BIS(5'-NUCLEOSYL)-TETRAPHOSPHATASE, SYMMETRICAL"/>
    <property type="match status" value="1"/>
</dbReference>
<proteinExistence type="predicted"/>
<feature type="non-terminal residue" evidence="2">
    <location>
        <position position="1"/>
    </location>
</feature>
<comment type="caution">
    <text evidence="2">The sequence shown here is derived from an EMBL/GenBank/DDBJ whole genome shotgun (WGS) entry which is preliminary data.</text>
</comment>
<evidence type="ECO:0000259" key="1">
    <source>
        <dbReference type="PROSITE" id="PS51831"/>
    </source>
</evidence>
<gene>
    <name evidence="2" type="ORF">ENF18_04210</name>
</gene>
<evidence type="ECO:0000313" key="2">
    <source>
        <dbReference type="EMBL" id="HDI82977.1"/>
    </source>
</evidence>
<protein>
    <submittedName>
        <fullName evidence="2">HDIG domain-containing protein</fullName>
    </submittedName>
</protein>
<dbReference type="Gene3D" id="1.10.3210.10">
    <property type="entry name" value="Hypothetical protein af1432"/>
    <property type="match status" value="1"/>
</dbReference>
<dbReference type="Proteomes" id="UP000885847">
    <property type="component" value="Unassembled WGS sequence"/>
</dbReference>